<dbReference type="AlphaFoldDB" id="A0A811VJ72"/>
<evidence type="ECO:0000313" key="2">
    <source>
        <dbReference type="Proteomes" id="UP000606786"/>
    </source>
</evidence>
<sequence length="117" mass="12496">MTQNVVDADAGVNGVDVGGCGGRGVDYTARITTTTATGRKEIEFTGHEASRNPHKYFLNGCGSLFGYDAIDFLDRTANEVASTESTHSSTGELNGSLDTLWLTHLLSRLDPKIIYPG</sequence>
<keyword evidence="2" id="KW-1185">Reference proteome</keyword>
<evidence type="ECO:0000313" key="1">
    <source>
        <dbReference type="EMBL" id="CAD7014142.1"/>
    </source>
</evidence>
<dbReference type="Proteomes" id="UP000606786">
    <property type="component" value="Unassembled WGS sequence"/>
</dbReference>
<reference evidence="1" key="1">
    <citation type="submission" date="2020-11" db="EMBL/GenBank/DDBJ databases">
        <authorList>
            <person name="Whitehead M."/>
        </authorList>
    </citation>
    <scope>NUCLEOTIDE SEQUENCE</scope>
    <source>
        <strain evidence="1">EGII</strain>
    </source>
</reference>
<gene>
    <name evidence="1" type="ORF">CCAP1982_LOCUS22148</name>
</gene>
<proteinExistence type="predicted"/>
<name>A0A811VJ72_CERCA</name>
<comment type="caution">
    <text evidence="1">The sequence shown here is derived from an EMBL/GenBank/DDBJ whole genome shotgun (WGS) entry which is preliminary data.</text>
</comment>
<organism evidence="1 2">
    <name type="scientific">Ceratitis capitata</name>
    <name type="common">Mediterranean fruit fly</name>
    <name type="synonym">Tephritis capitata</name>
    <dbReference type="NCBI Taxonomy" id="7213"/>
    <lineage>
        <taxon>Eukaryota</taxon>
        <taxon>Metazoa</taxon>
        <taxon>Ecdysozoa</taxon>
        <taxon>Arthropoda</taxon>
        <taxon>Hexapoda</taxon>
        <taxon>Insecta</taxon>
        <taxon>Pterygota</taxon>
        <taxon>Neoptera</taxon>
        <taxon>Endopterygota</taxon>
        <taxon>Diptera</taxon>
        <taxon>Brachycera</taxon>
        <taxon>Muscomorpha</taxon>
        <taxon>Tephritoidea</taxon>
        <taxon>Tephritidae</taxon>
        <taxon>Ceratitis</taxon>
        <taxon>Ceratitis</taxon>
    </lineage>
</organism>
<protein>
    <submittedName>
        <fullName evidence="1">(Mediterranean fruit fly) hypothetical protein</fullName>
    </submittedName>
</protein>
<accession>A0A811VJ72</accession>
<dbReference type="EMBL" id="CAJHJT010000056">
    <property type="protein sequence ID" value="CAD7014142.1"/>
    <property type="molecule type" value="Genomic_DNA"/>
</dbReference>